<evidence type="ECO:0000259" key="1">
    <source>
        <dbReference type="Pfam" id="PF13087"/>
    </source>
</evidence>
<dbReference type="VEuPathDB" id="FungiDB:M747DRAFT_250519"/>
<feature type="domain" description="DNA2/NAM7 helicase-like C-terminal" evidence="1">
    <location>
        <begin position="79"/>
        <end position="134"/>
    </location>
</feature>
<dbReference type="Proteomes" id="UP000253845">
    <property type="component" value="Unassembled WGS sequence"/>
</dbReference>
<dbReference type="AlphaFoldDB" id="A0A370BEZ8"/>
<protein>
    <recommendedName>
        <fullName evidence="1">DNA2/NAM7 helicase-like C-terminal domain-containing protein</fullName>
    </recommendedName>
</protein>
<evidence type="ECO:0000313" key="3">
    <source>
        <dbReference type="Proteomes" id="UP000253845"/>
    </source>
</evidence>
<organism evidence="2 3">
    <name type="scientific">Aspergillus niger ATCC 13496</name>
    <dbReference type="NCBI Taxonomy" id="1353008"/>
    <lineage>
        <taxon>Eukaryota</taxon>
        <taxon>Fungi</taxon>
        <taxon>Dikarya</taxon>
        <taxon>Ascomycota</taxon>
        <taxon>Pezizomycotina</taxon>
        <taxon>Eurotiomycetes</taxon>
        <taxon>Eurotiomycetidae</taxon>
        <taxon>Eurotiales</taxon>
        <taxon>Aspergillaceae</taxon>
        <taxon>Aspergillus</taxon>
        <taxon>Aspergillus subgen. Circumdati</taxon>
    </lineage>
</organism>
<accession>A0A370BEZ8</accession>
<dbReference type="Gene3D" id="3.40.50.300">
    <property type="entry name" value="P-loop containing nucleotide triphosphate hydrolases"/>
    <property type="match status" value="1"/>
</dbReference>
<dbReference type="Pfam" id="PF13087">
    <property type="entry name" value="AAA_12"/>
    <property type="match status" value="1"/>
</dbReference>
<reference evidence="2 3" key="1">
    <citation type="submission" date="2018-07" db="EMBL/GenBank/DDBJ databases">
        <title>Section-level genome sequencing of Aspergillus section Nigri to investigate inter- and intra-species variation.</title>
        <authorList>
            <consortium name="DOE Joint Genome Institute"/>
            <person name="Vesth T.C."/>
            <person name="Nybo J.L."/>
            <person name="Theobald S."/>
            <person name="Frisvad J.C."/>
            <person name="Larsen T.O."/>
            <person name="Nielsen K.F."/>
            <person name="Hoof J.B."/>
            <person name="Brandl J."/>
            <person name="Salamov A."/>
            <person name="Riley R."/>
            <person name="Gladden J.M."/>
            <person name="Phatale P."/>
            <person name="Nielsen M.T."/>
            <person name="Lyhne E.K."/>
            <person name="Kogle M.E."/>
            <person name="Strasser K."/>
            <person name="McDonnell E."/>
            <person name="Barry K."/>
            <person name="Clum A."/>
            <person name="Chen C."/>
            <person name="Nolan M."/>
            <person name="Sandor L."/>
            <person name="Kuo A."/>
            <person name="Lipzen A."/>
            <person name="Hainaut M."/>
            <person name="Drula E."/>
            <person name="Tsang A."/>
            <person name="Magnuson J.K."/>
            <person name="Henrissat B."/>
            <person name="Wiebenga A."/>
            <person name="Simmons B.A."/>
            <person name="Makela M.R."/>
            <person name="De vries R.P."/>
            <person name="Grigoriev I.V."/>
            <person name="Mortensen U.H."/>
            <person name="Baker S.E."/>
            <person name="Andersen M.R."/>
        </authorList>
    </citation>
    <scope>NUCLEOTIDE SEQUENCE [LARGE SCALE GENOMIC DNA]</scope>
    <source>
        <strain evidence="2 3">ATCC 13496</strain>
    </source>
</reference>
<proteinExistence type="predicted"/>
<dbReference type="InterPro" id="IPR041679">
    <property type="entry name" value="DNA2/NAM7-like_C"/>
</dbReference>
<sequence>MAGRGAGQRRRRRANAANKTRFVREMVIKPRWLWCMCCLSTSVKHFKPEIMEAQEVFEIDCVLGGEESILGYDFGIYSLSYATVKSMQCNQIYTSIIDWVATSGDANYLGFASDNRRAKVALTRARSCLIVVADGNMINNNQLGDESKRNDQRVDTILCAAHYGTFSYPPTITRLADKDKSCTCETYIPYLDGHVSHMPDKYTNPRHRAIPVSSSTEARDYMERFLHGPTEETSLLKASRDVVTTKIRQNLERASKLCSWEYDPDHKILEVKVIVSSLHAAFNGSFACTVTEALFTIFTKD</sequence>
<name>A0A370BEZ8_ASPNG</name>
<dbReference type="EMBL" id="KZ851992">
    <property type="protein sequence ID" value="RDH13987.1"/>
    <property type="molecule type" value="Genomic_DNA"/>
</dbReference>
<dbReference type="InterPro" id="IPR027417">
    <property type="entry name" value="P-loop_NTPase"/>
</dbReference>
<gene>
    <name evidence="2" type="ORF">M747DRAFT_250519</name>
</gene>
<evidence type="ECO:0000313" key="2">
    <source>
        <dbReference type="EMBL" id="RDH13987.1"/>
    </source>
</evidence>